<keyword evidence="2" id="KW-1133">Transmembrane helix</keyword>
<dbReference type="AlphaFoldDB" id="A0A382TYI7"/>
<accession>A0A382TYI7</accession>
<protein>
    <submittedName>
        <fullName evidence="3">Uncharacterized protein</fullName>
    </submittedName>
</protein>
<feature type="region of interest" description="Disordered" evidence="1">
    <location>
        <begin position="65"/>
        <end position="85"/>
    </location>
</feature>
<evidence type="ECO:0000256" key="1">
    <source>
        <dbReference type="SAM" id="MobiDB-lite"/>
    </source>
</evidence>
<feature type="transmembrane region" description="Helical" evidence="2">
    <location>
        <begin position="12"/>
        <end position="31"/>
    </location>
</feature>
<evidence type="ECO:0000313" key="3">
    <source>
        <dbReference type="EMBL" id="SVD26755.1"/>
    </source>
</evidence>
<sequence length="103" mass="11905">METFEKILDCFWPTVLVMLSPLMIYGFMGMAEANRKNKETPTHDEMLAAAHRKVMMEAEARIKEQQTVKEKGIIPPPQLYNPDDNDFNIPLEKFLEGNHGRLL</sequence>
<proteinExistence type="predicted"/>
<name>A0A382TYI7_9ZZZZ</name>
<keyword evidence="2" id="KW-0472">Membrane</keyword>
<gene>
    <name evidence="3" type="ORF">METZ01_LOCUS379609</name>
</gene>
<dbReference type="EMBL" id="UINC01139919">
    <property type="protein sequence ID" value="SVD26755.1"/>
    <property type="molecule type" value="Genomic_DNA"/>
</dbReference>
<evidence type="ECO:0000256" key="2">
    <source>
        <dbReference type="SAM" id="Phobius"/>
    </source>
</evidence>
<organism evidence="3">
    <name type="scientific">marine metagenome</name>
    <dbReference type="NCBI Taxonomy" id="408172"/>
    <lineage>
        <taxon>unclassified sequences</taxon>
        <taxon>metagenomes</taxon>
        <taxon>ecological metagenomes</taxon>
    </lineage>
</organism>
<reference evidence="3" key="1">
    <citation type="submission" date="2018-05" db="EMBL/GenBank/DDBJ databases">
        <authorList>
            <person name="Lanie J.A."/>
            <person name="Ng W.-L."/>
            <person name="Kazmierczak K.M."/>
            <person name="Andrzejewski T.M."/>
            <person name="Davidsen T.M."/>
            <person name="Wayne K.J."/>
            <person name="Tettelin H."/>
            <person name="Glass J.I."/>
            <person name="Rusch D."/>
            <person name="Podicherti R."/>
            <person name="Tsui H.-C.T."/>
            <person name="Winkler M.E."/>
        </authorList>
    </citation>
    <scope>NUCLEOTIDE SEQUENCE</scope>
</reference>
<keyword evidence="2" id="KW-0812">Transmembrane</keyword>